<keyword evidence="2" id="KW-1185">Reference proteome</keyword>
<dbReference type="Proteomes" id="UP000006250">
    <property type="component" value="Unassembled WGS sequence"/>
</dbReference>
<name>E1JVK0_SOLFR</name>
<protein>
    <submittedName>
        <fullName evidence="1">Uncharacterized protein</fullName>
    </submittedName>
</protein>
<comment type="caution">
    <text evidence="1">The sequence shown here is derived from an EMBL/GenBank/DDBJ whole genome shotgun (WGS) entry which is preliminary data.</text>
</comment>
<dbReference type="eggNOG" id="ENOG50318MM">
    <property type="taxonomic scope" value="Bacteria"/>
</dbReference>
<reference evidence="1 2" key="1">
    <citation type="submission" date="2010-08" db="EMBL/GenBank/DDBJ databases">
        <title>The draft genome of Desulfovibrio fructosovorans JJ.</title>
        <authorList>
            <consortium name="US DOE Joint Genome Institute (JGI-PGF)"/>
            <person name="Lucas S."/>
            <person name="Copeland A."/>
            <person name="Lapidus A."/>
            <person name="Cheng J.-F."/>
            <person name="Bruce D."/>
            <person name="Goodwin L."/>
            <person name="Pitluck S."/>
            <person name="Land M.L."/>
            <person name="Hauser L."/>
            <person name="Chang Y.-J."/>
            <person name="Jeffries C."/>
            <person name="Wall J.D."/>
            <person name="Stahl D.A."/>
            <person name="Arkin A.P."/>
            <person name="Dehal P."/>
            <person name="Stolyar S.M."/>
            <person name="Hazen T.C."/>
            <person name="Woyke T.J."/>
        </authorList>
    </citation>
    <scope>NUCLEOTIDE SEQUENCE [LARGE SCALE GENOMIC DNA]</scope>
    <source>
        <strain evidence="1 2">JJ</strain>
    </source>
</reference>
<dbReference type="EMBL" id="AECZ01000009">
    <property type="protein sequence ID" value="EFL51488.1"/>
    <property type="molecule type" value="Genomic_DNA"/>
</dbReference>
<dbReference type="AlphaFoldDB" id="E1JVK0"/>
<organism evidence="1 2">
    <name type="scientific">Solidesulfovibrio fructosivorans JJ]</name>
    <dbReference type="NCBI Taxonomy" id="596151"/>
    <lineage>
        <taxon>Bacteria</taxon>
        <taxon>Pseudomonadati</taxon>
        <taxon>Thermodesulfobacteriota</taxon>
        <taxon>Desulfovibrionia</taxon>
        <taxon>Desulfovibrionales</taxon>
        <taxon>Desulfovibrionaceae</taxon>
        <taxon>Solidesulfovibrio</taxon>
    </lineage>
</organism>
<sequence>MLRERTGVKDVAGLRAKGGAHCLRPAWSATVENTLAAMCRAPGENLSKECDVAEKKAKFTAVCPSCGEKVTVEATEADIKGGKVAVARKCQRCLNQFEAITDLDCLEWDDACKTDISRFG</sequence>
<proteinExistence type="predicted"/>
<gene>
    <name evidence="1" type="ORF">DesfrDRAFT_1649</name>
</gene>
<evidence type="ECO:0000313" key="1">
    <source>
        <dbReference type="EMBL" id="EFL51488.1"/>
    </source>
</evidence>
<accession>E1JVK0</accession>
<evidence type="ECO:0000313" key="2">
    <source>
        <dbReference type="Proteomes" id="UP000006250"/>
    </source>
</evidence>